<feature type="region of interest" description="Disordered" evidence="1">
    <location>
        <begin position="1"/>
        <end position="23"/>
    </location>
</feature>
<reference evidence="2 3" key="1">
    <citation type="submission" date="2019-02" db="EMBL/GenBank/DDBJ databases">
        <title>Deep-cultivation of Planctomycetes and their phenomic and genomic characterization uncovers novel biology.</title>
        <authorList>
            <person name="Wiegand S."/>
            <person name="Jogler M."/>
            <person name="Boedeker C."/>
            <person name="Pinto D."/>
            <person name="Vollmers J."/>
            <person name="Rivas-Marin E."/>
            <person name="Kohn T."/>
            <person name="Peeters S.H."/>
            <person name="Heuer A."/>
            <person name="Rast P."/>
            <person name="Oberbeckmann S."/>
            <person name="Bunk B."/>
            <person name="Jeske O."/>
            <person name="Meyerdierks A."/>
            <person name="Storesund J.E."/>
            <person name="Kallscheuer N."/>
            <person name="Luecker S."/>
            <person name="Lage O.M."/>
            <person name="Pohl T."/>
            <person name="Merkel B.J."/>
            <person name="Hornburger P."/>
            <person name="Mueller R.-W."/>
            <person name="Bruemmer F."/>
            <person name="Labrenz M."/>
            <person name="Spormann A.M."/>
            <person name="Op den Camp H."/>
            <person name="Overmann J."/>
            <person name="Amann R."/>
            <person name="Jetten M.S.M."/>
            <person name="Mascher T."/>
            <person name="Medema M.H."/>
            <person name="Devos D.P."/>
            <person name="Kaster A.-K."/>
            <person name="Ovreas L."/>
            <person name="Rohde M."/>
            <person name="Galperin M.Y."/>
            <person name="Jogler C."/>
        </authorList>
    </citation>
    <scope>NUCLEOTIDE SEQUENCE [LARGE SCALE GENOMIC DNA]</scope>
    <source>
        <strain evidence="2 3">V22</strain>
    </source>
</reference>
<organism evidence="2 3">
    <name type="scientific">Calycomorphotria hydatis</name>
    <dbReference type="NCBI Taxonomy" id="2528027"/>
    <lineage>
        <taxon>Bacteria</taxon>
        <taxon>Pseudomonadati</taxon>
        <taxon>Planctomycetota</taxon>
        <taxon>Planctomycetia</taxon>
        <taxon>Planctomycetales</taxon>
        <taxon>Planctomycetaceae</taxon>
        <taxon>Calycomorphotria</taxon>
    </lineage>
</organism>
<dbReference type="KEGG" id="chya:V22_21450"/>
<keyword evidence="3" id="KW-1185">Reference proteome</keyword>
<feature type="compositionally biased region" description="Basic and acidic residues" evidence="1">
    <location>
        <begin position="1"/>
        <end position="12"/>
    </location>
</feature>
<sequence length="87" mass="9948">MKGRTHARESKPVKPAPDEDVNASLPLTPAVVRLLGHPNRQTGLNNRLPLRNQHLRFTQMLIDLLRRNSLSRLIYFPLLIGFLSQPM</sequence>
<proteinExistence type="predicted"/>
<evidence type="ECO:0000313" key="3">
    <source>
        <dbReference type="Proteomes" id="UP000319976"/>
    </source>
</evidence>
<dbReference type="EMBL" id="CP036316">
    <property type="protein sequence ID" value="QDT64902.1"/>
    <property type="molecule type" value="Genomic_DNA"/>
</dbReference>
<evidence type="ECO:0000256" key="1">
    <source>
        <dbReference type="SAM" id="MobiDB-lite"/>
    </source>
</evidence>
<evidence type="ECO:0000313" key="2">
    <source>
        <dbReference type="EMBL" id="QDT64902.1"/>
    </source>
</evidence>
<gene>
    <name evidence="2" type="ORF">V22_21450</name>
</gene>
<accession>A0A517T938</accession>
<dbReference type="Proteomes" id="UP000319976">
    <property type="component" value="Chromosome"/>
</dbReference>
<protein>
    <submittedName>
        <fullName evidence="2">Uncharacterized protein</fullName>
    </submittedName>
</protein>
<dbReference type="AlphaFoldDB" id="A0A517T938"/>
<name>A0A517T938_9PLAN</name>